<protein>
    <recommendedName>
        <fullName evidence="9">Iron permease</fullName>
    </recommendedName>
</protein>
<organism evidence="7 8">
    <name type="scientific">Candidatus Roizmanbacteria bacterium RIFCSPLOWO2_01_FULL_40_42</name>
    <dbReference type="NCBI Taxonomy" id="1802066"/>
    <lineage>
        <taxon>Bacteria</taxon>
        <taxon>Candidatus Roizmaniibacteriota</taxon>
    </lineage>
</organism>
<dbReference type="InterPro" id="IPR004923">
    <property type="entry name" value="FTR1/Fip1/EfeU"/>
</dbReference>
<evidence type="ECO:0000313" key="7">
    <source>
        <dbReference type="EMBL" id="OGK50834.1"/>
    </source>
</evidence>
<comment type="caution">
    <text evidence="7">The sequence shown here is derived from an EMBL/GenBank/DDBJ whole genome shotgun (WGS) entry which is preliminary data.</text>
</comment>
<feature type="transmembrane region" description="Helical" evidence="6">
    <location>
        <begin position="219"/>
        <end position="239"/>
    </location>
</feature>
<dbReference type="Proteomes" id="UP000178558">
    <property type="component" value="Unassembled WGS sequence"/>
</dbReference>
<sequence length="273" mass="30354">MLPAFLITFREVIEAALIVVTILGILVKLHQGKGIKTVMYATTAAAVASIALVGIGSLLGFQMQKLYSGRTEELIEGVLMILSAVFITWAVFFLHKSFSRYKIHLLKSVKEKIETEEQKGLFFLVFTAVFREGFEIALFLSTIYFSSNPTSIFIGFTSGALVALVVSFALFTSLVKLPLHYAFRTTSILLVLFAAGLLGRGAHEFTEVGFFPEMGKITLAFIPHTSSFMGSLIQIVFGLTKTMDAMQLVFYSAYTLFMIRFLFFKRKKNSLPA</sequence>
<keyword evidence="3 6" id="KW-0812">Transmembrane</keyword>
<dbReference type="Pfam" id="PF03239">
    <property type="entry name" value="FTR1"/>
    <property type="match status" value="1"/>
</dbReference>
<feature type="transmembrane region" description="Helical" evidence="6">
    <location>
        <begin position="181"/>
        <end position="198"/>
    </location>
</feature>
<dbReference type="AlphaFoldDB" id="A0A1F7J5E3"/>
<keyword evidence="4 6" id="KW-1133">Transmembrane helix</keyword>
<evidence type="ECO:0000256" key="6">
    <source>
        <dbReference type="SAM" id="Phobius"/>
    </source>
</evidence>
<proteinExistence type="inferred from homology"/>
<feature type="transmembrane region" description="Helical" evidence="6">
    <location>
        <begin position="12"/>
        <end position="31"/>
    </location>
</feature>
<evidence type="ECO:0000256" key="4">
    <source>
        <dbReference type="ARBA" id="ARBA00022989"/>
    </source>
</evidence>
<keyword evidence="5 6" id="KW-0472">Membrane</keyword>
<evidence type="ECO:0000256" key="1">
    <source>
        <dbReference type="ARBA" id="ARBA00004141"/>
    </source>
</evidence>
<feature type="transmembrane region" description="Helical" evidence="6">
    <location>
        <begin position="73"/>
        <end position="94"/>
    </location>
</feature>
<name>A0A1F7J5E3_9BACT</name>
<dbReference type="PANTHER" id="PTHR31632:SF2">
    <property type="entry name" value="PLASMA MEMBRANE IRON PERMEASE"/>
    <property type="match status" value="1"/>
</dbReference>
<comment type="subcellular location">
    <subcellularLocation>
        <location evidence="1">Membrane</location>
        <topology evidence="1">Multi-pass membrane protein</topology>
    </subcellularLocation>
</comment>
<dbReference type="PANTHER" id="PTHR31632">
    <property type="entry name" value="IRON TRANSPORTER FTH1"/>
    <property type="match status" value="1"/>
</dbReference>
<dbReference type="EMBL" id="MGAQ01000010">
    <property type="protein sequence ID" value="OGK50834.1"/>
    <property type="molecule type" value="Genomic_DNA"/>
</dbReference>
<evidence type="ECO:0000256" key="3">
    <source>
        <dbReference type="ARBA" id="ARBA00022692"/>
    </source>
</evidence>
<feature type="transmembrane region" description="Helical" evidence="6">
    <location>
        <begin position="245"/>
        <end position="263"/>
    </location>
</feature>
<dbReference type="GO" id="GO:0033573">
    <property type="term" value="C:high-affinity iron permease complex"/>
    <property type="evidence" value="ECO:0007669"/>
    <property type="project" value="InterPro"/>
</dbReference>
<evidence type="ECO:0000313" key="8">
    <source>
        <dbReference type="Proteomes" id="UP000178558"/>
    </source>
</evidence>
<dbReference type="GO" id="GO:0015093">
    <property type="term" value="F:ferrous iron transmembrane transporter activity"/>
    <property type="evidence" value="ECO:0007669"/>
    <property type="project" value="TreeGrafter"/>
</dbReference>
<feature type="transmembrane region" description="Helical" evidence="6">
    <location>
        <begin position="152"/>
        <end position="175"/>
    </location>
</feature>
<gene>
    <name evidence="7" type="ORF">A3B50_00975</name>
</gene>
<comment type="similarity">
    <text evidence="2">Belongs to the oxidase-dependent Fe transporter (OFeT) (TC 9.A.10.1) family.</text>
</comment>
<feature type="transmembrane region" description="Helical" evidence="6">
    <location>
        <begin position="121"/>
        <end position="145"/>
    </location>
</feature>
<evidence type="ECO:0008006" key="9">
    <source>
        <dbReference type="Google" id="ProtNLM"/>
    </source>
</evidence>
<evidence type="ECO:0000256" key="2">
    <source>
        <dbReference type="ARBA" id="ARBA00008333"/>
    </source>
</evidence>
<feature type="transmembrane region" description="Helical" evidence="6">
    <location>
        <begin position="37"/>
        <end position="61"/>
    </location>
</feature>
<accession>A0A1F7J5E3</accession>
<reference evidence="7 8" key="1">
    <citation type="journal article" date="2016" name="Nat. Commun.">
        <title>Thousands of microbial genomes shed light on interconnected biogeochemical processes in an aquifer system.</title>
        <authorList>
            <person name="Anantharaman K."/>
            <person name="Brown C.T."/>
            <person name="Hug L.A."/>
            <person name="Sharon I."/>
            <person name="Castelle C.J."/>
            <person name="Probst A.J."/>
            <person name="Thomas B.C."/>
            <person name="Singh A."/>
            <person name="Wilkins M.J."/>
            <person name="Karaoz U."/>
            <person name="Brodie E.L."/>
            <person name="Williams K.H."/>
            <person name="Hubbard S.S."/>
            <person name="Banfield J.F."/>
        </authorList>
    </citation>
    <scope>NUCLEOTIDE SEQUENCE [LARGE SCALE GENOMIC DNA]</scope>
</reference>
<evidence type="ECO:0000256" key="5">
    <source>
        <dbReference type="ARBA" id="ARBA00023136"/>
    </source>
</evidence>